<evidence type="ECO:0000313" key="2">
    <source>
        <dbReference type="Proteomes" id="UP000035265"/>
    </source>
</evidence>
<evidence type="ECO:0000313" key="1">
    <source>
        <dbReference type="EMBL" id="KLN35059.1"/>
    </source>
</evidence>
<evidence type="ECO:0008006" key="3">
    <source>
        <dbReference type="Google" id="ProtNLM"/>
    </source>
</evidence>
<dbReference type="EMBL" id="JNBQ01000007">
    <property type="protein sequence ID" value="KLN35059.1"/>
    <property type="molecule type" value="Genomic_DNA"/>
</dbReference>
<dbReference type="InterPro" id="IPR032710">
    <property type="entry name" value="NTF2-like_dom_sf"/>
</dbReference>
<dbReference type="Gene3D" id="3.10.450.50">
    <property type="match status" value="1"/>
</dbReference>
<organism evidence="1 2">
    <name type="scientific">Cellulosimicrobium funkei</name>
    <dbReference type="NCBI Taxonomy" id="264251"/>
    <lineage>
        <taxon>Bacteria</taxon>
        <taxon>Bacillati</taxon>
        <taxon>Actinomycetota</taxon>
        <taxon>Actinomycetes</taxon>
        <taxon>Micrococcales</taxon>
        <taxon>Promicromonosporaceae</taxon>
        <taxon>Cellulosimicrobium</taxon>
    </lineage>
</organism>
<dbReference type="PATRIC" id="fig|264251.5.peg.1835"/>
<dbReference type="RefSeq" id="WP_047232545.1">
    <property type="nucleotide sequence ID" value="NZ_JNBQ01000007.1"/>
</dbReference>
<dbReference type="Proteomes" id="UP000035265">
    <property type="component" value="Unassembled WGS sequence"/>
</dbReference>
<name>A0A0H2KTB9_9MICO</name>
<comment type="caution">
    <text evidence="1">The sequence shown here is derived from an EMBL/GenBank/DDBJ whole genome shotgun (WGS) entry which is preliminary data.</text>
</comment>
<dbReference type="STRING" id="264251.FB00_09025"/>
<sequence length="131" mass="14453">MTETTTRTATAVERYLEFWNTADAAGRDRLARDTFSRDVEYVAPVTRAGGCDAVLAFATELLTHVAGHRFEARSAPDLLDDRLRLRWRAVAPDGSEFATGTDVLHVRPDGLVSSVTTFLDRAPDGFVAHHH</sequence>
<reference evidence="1 2" key="1">
    <citation type="submission" date="2014-05" db="EMBL/GenBank/DDBJ databases">
        <title>Cellulosimicrobium funkei U11 genome.</title>
        <authorList>
            <person name="Hu C."/>
            <person name="Gong Y."/>
            <person name="Wan W."/>
            <person name="Jiang M."/>
        </authorList>
    </citation>
    <scope>NUCLEOTIDE SEQUENCE [LARGE SCALE GENOMIC DNA]</scope>
    <source>
        <strain evidence="1 2">U11</strain>
    </source>
</reference>
<proteinExistence type="predicted"/>
<protein>
    <recommendedName>
        <fullName evidence="3">SnoaL-like domain-containing protein</fullName>
    </recommendedName>
</protein>
<keyword evidence="2" id="KW-1185">Reference proteome</keyword>
<gene>
    <name evidence="1" type="ORF">FB00_09025</name>
</gene>
<dbReference type="AlphaFoldDB" id="A0A0H2KTB9"/>
<accession>A0A0H2KTB9</accession>
<dbReference type="SUPFAM" id="SSF54427">
    <property type="entry name" value="NTF2-like"/>
    <property type="match status" value="1"/>
</dbReference>